<dbReference type="PROSITE" id="PS50977">
    <property type="entry name" value="HTH_TETR_2"/>
    <property type="match status" value="1"/>
</dbReference>
<dbReference type="InterPro" id="IPR009057">
    <property type="entry name" value="Homeodomain-like_sf"/>
</dbReference>
<evidence type="ECO:0000256" key="1">
    <source>
        <dbReference type="ARBA" id="ARBA00023015"/>
    </source>
</evidence>
<evidence type="ECO:0000256" key="3">
    <source>
        <dbReference type="ARBA" id="ARBA00023163"/>
    </source>
</evidence>
<evidence type="ECO:0000259" key="5">
    <source>
        <dbReference type="PROSITE" id="PS50977"/>
    </source>
</evidence>
<evidence type="ECO:0000256" key="4">
    <source>
        <dbReference type="PROSITE-ProRule" id="PRU00335"/>
    </source>
</evidence>
<keyword evidence="2 4" id="KW-0238">DNA-binding</keyword>
<dbReference type="PANTHER" id="PTHR47506">
    <property type="entry name" value="TRANSCRIPTIONAL REGULATORY PROTEIN"/>
    <property type="match status" value="1"/>
</dbReference>
<dbReference type="SUPFAM" id="SSF46689">
    <property type="entry name" value="Homeodomain-like"/>
    <property type="match status" value="1"/>
</dbReference>
<evidence type="ECO:0000313" key="6">
    <source>
        <dbReference type="EMBL" id="WXA91995.1"/>
    </source>
</evidence>
<dbReference type="SUPFAM" id="SSF48498">
    <property type="entry name" value="Tetracyclin repressor-like, C-terminal domain"/>
    <property type="match status" value="1"/>
</dbReference>
<dbReference type="InterPro" id="IPR036271">
    <property type="entry name" value="Tet_transcr_reg_TetR-rel_C_sf"/>
</dbReference>
<dbReference type="Gene3D" id="1.10.357.10">
    <property type="entry name" value="Tetracycline Repressor, domain 2"/>
    <property type="match status" value="1"/>
</dbReference>
<feature type="domain" description="HTH tetR-type" evidence="5">
    <location>
        <begin position="10"/>
        <end position="70"/>
    </location>
</feature>
<keyword evidence="1" id="KW-0805">Transcription regulation</keyword>
<accession>A0ABZ2JZU1</accession>
<feature type="DNA-binding region" description="H-T-H motif" evidence="4">
    <location>
        <begin position="33"/>
        <end position="52"/>
    </location>
</feature>
<keyword evidence="3" id="KW-0804">Transcription</keyword>
<keyword evidence="7" id="KW-1185">Reference proteome</keyword>
<evidence type="ECO:0000313" key="7">
    <source>
        <dbReference type="Proteomes" id="UP001379533"/>
    </source>
</evidence>
<dbReference type="Gene3D" id="1.10.10.60">
    <property type="entry name" value="Homeodomain-like"/>
    <property type="match status" value="1"/>
</dbReference>
<dbReference type="EMBL" id="CP089982">
    <property type="protein sequence ID" value="WXA91995.1"/>
    <property type="molecule type" value="Genomic_DNA"/>
</dbReference>
<dbReference type="Pfam" id="PF00440">
    <property type="entry name" value="TetR_N"/>
    <property type="match status" value="1"/>
</dbReference>
<organism evidence="6 7">
    <name type="scientific">Pendulispora brunnea</name>
    <dbReference type="NCBI Taxonomy" id="2905690"/>
    <lineage>
        <taxon>Bacteria</taxon>
        <taxon>Pseudomonadati</taxon>
        <taxon>Myxococcota</taxon>
        <taxon>Myxococcia</taxon>
        <taxon>Myxococcales</taxon>
        <taxon>Sorangiineae</taxon>
        <taxon>Pendulisporaceae</taxon>
        <taxon>Pendulispora</taxon>
    </lineage>
</organism>
<dbReference type="RefSeq" id="WP_394842613.1">
    <property type="nucleotide sequence ID" value="NZ_CP089982.1"/>
</dbReference>
<protein>
    <submittedName>
        <fullName evidence="6">TetR/AcrR family transcriptional regulator</fullName>
    </submittedName>
</protein>
<name>A0ABZ2JZU1_9BACT</name>
<sequence>MAAARGRPRSFDRDRALAQAMEVFWAKGYEGAQVSDLTAAMGINPPSFYAAFESKEALFREAIELYKKTAGAGTMKALAEGRTAREAIRVMLMTSVDIALSAPGKAGCLLVVSILQSATENSGLQEHMEEIRRSTVQAIRKRLERGMRERDLPATTDVRGLSAFFGTMIHGLSLQARDGTPRKDLHRAIEAALSVL</sequence>
<gene>
    <name evidence="6" type="ORF">LZC95_36785</name>
</gene>
<reference evidence="6 7" key="1">
    <citation type="submission" date="2021-12" db="EMBL/GenBank/DDBJ databases">
        <title>Discovery of the Pendulisporaceae a myxobacterial family with distinct sporulation behavior and unique specialized metabolism.</title>
        <authorList>
            <person name="Garcia R."/>
            <person name="Popoff A."/>
            <person name="Bader C.D."/>
            <person name="Loehr J."/>
            <person name="Walesch S."/>
            <person name="Walt C."/>
            <person name="Boldt J."/>
            <person name="Bunk B."/>
            <person name="Haeckl F.J.F.P.J."/>
            <person name="Gunesch A.P."/>
            <person name="Birkelbach J."/>
            <person name="Nuebel U."/>
            <person name="Pietschmann T."/>
            <person name="Bach T."/>
            <person name="Mueller R."/>
        </authorList>
    </citation>
    <scope>NUCLEOTIDE SEQUENCE [LARGE SCALE GENOMIC DNA]</scope>
    <source>
        <strain evidence="6 7">MSr12523</strain>
    </source>
</reference>
<dbReference type="PANTHER" id="PTHR47506:SF1">
    <property type="entry name" value="HTH-TYPE TRANSCRIPTIONAL REGULATOR YJDC"/>
    <property type="match status" value="1"/>
</dbReference>
<proteinExistence type="predicted"/>
<evidence type="ECO:0000256" key="2">
    <source>
        <dbReference type="ARBA" id="ARBA00023125"/>
    </source>
</evidence>
<dbReference type="InterPro" id="IPR001647">
    <property type="entry name" value="HTH_TetR"/>
</dbReference>
<dbReference type="Proteomes" id="UP001379533">
    <property type="component" value="Chromosome"/>
</dbReference>